<evidence type="ECO:0000256" key="15">
    <source>
        <dbReference type="SAM" id="Phobius"/>
    </source>
</evidence>
<evidence type="ECO:0000256" key="3">
    <source>
        <dbReference type="ARBA" id="ARBA00022547"/>
    </source>
</evidence>
<dbReference type="EMBL" id="ADCP02000001">
    <property type="protein sequence ID" value="EFV43451.1"/>
    <property type="molecule type" value="Genomic_DNA"/>
</dbReference>
<sequence>MVDLNITLWIQLANFLVTLVVLNYLLISPIRKIIRKRKDNVEGLIGEIEAFTAEKQQLLDEYESELRKAREAAAIYRKDGKVMGELERARIFDAASKDAQSEVRTTQAAVRADAGVTRRALQAKMHEFTEAAMAKLLA</sequence>
<evidence type="ECO:0000256" key="9">
    <source>
        <dbReference type="ARBA" id="ARBA00023310"/>
    </source>
</evidence>
<comment type="function">
    <text evidence="11">Component of the F(0) channel, it forms part of the peripheral stalk, linking F(1) to F(0). The b'-subunit is a diverged and duplicated form of b found in plants and photosynthetic bacteria.</text>
</comment>
<dbReference type="GO" id="GO:0015986">
    <property type="term" value="P:proton motive force-driven ATP synthesis"/>
    <property type="evidence" value="ECO:0007669"/>
    <property type="project" value="InterPro"/>
</dbReference>
<dbReference type="GO" id="GO:0045259">
    <property type="term" value="C:proton-transporting ATP synthase complex"/>
    <property type="evidence" value="ECO:0007669"/>
    <property type="project" value="UniProtKB-KW"/>
</dbReference>
<dbReference type="RefSeq" id="WP_005028810.1">
    <property type="nucleotide sequence ID" value="NZ_KE150238.1"/>
</dbReference>
<reference evidence="16 17" key="1">
    <citation type="submission" date="2010-10" db="EMBL/GenBank/DDBJ databases">
        <authorList>
            <consortium name="The Broad Institute Genome Sequencing Platform"/>
            <person name="Ward D."/>
            <person name="Earl A."/>
            <person name="Feldgarden M."/>
            <person name="Young S.K."/>
            <person name="Gargeya S."/>
            <person name="Zeng Q."/>
            <person name="Alvarado L."/>
            <person name="Berlin A."/>
            <person name="Bochicchio J."/>
            <person name="Chapman S.B."/>
            <person name="Chen Z."/>
            <person name="Freedman E."/>
            <person name="Gellesch M."/>
            <person name="Goldberg J."/>
            <person name="Griggs A."/>
            <person name="Gujja S."/>
            <person name="Heilman E."/>
            <person name="Heiman D."/>
            <person name="Howarth C."/>
            <person name="Mehta T."/>
            <person name="Neiman D."/>
            <person name="Pearson M."/>
            <person name="Roberts A."/>
            <person name="Saif S."/>
            <person name="Shea T."/>
            <person name="Shenoy N."/>
            <person name="Sisk P."/>
            <person name="Stolte C."/>
            <person name="Sykes S."/>
            <person name="White J."/>
            <person name="Yandava C."/>
            <person name="Allen-Vercoe E."/>
            <person name="Sibley C."/>
            <person name="Ambrose C.E."/>
            <person name="Strauss J."/>
            <person name="Daigneault M."/>
            <person name="Haas B."/>
            <person name="Nusbaum C."/>
            <person name="Birren B."/>
        </authorList>
    </citation>
    <scope>NUCLEOTIDE SEQUENCE [LARGE SCALE GENOMIC DNA]</scope>
    <source>
        <strain evidence="16 17">3_1_6</strain>
    </source>
</reference>
<keyword evidence="9" id="KW-0066">ATP synthesis</keyword>
<keyword evidence="6 15" id="KW-1133">Transmembrane helix</keyword>
<dbReference type="GO" id="GO:0012505">
    <property type="term" value="C:endomembrane system"/>
    <property type="evidence" value="ECO:0007669"/>
    <property type="project" value="UniProtKB-SubCell"/>
</dbReference>
<dbReference type="STRING" id="563192.HMPREF0179_02765"/>
<dbReference type="OrthoDB" id="9794968at2"/>
<evidence type="ECO:0000256" key="7">
    <source>
        <dbReference type="ARBA" id="ARBA00023065"/>
    </source>
</evidence>
<evidence type="ECO:0000313" key="16">
    <source>
        <dbReference type="EMBL" id="EFV43451.1"/>
    </source>
</evidence>
<evidence type="ECO:0000256" key="14">
    <source>
        <dbReference type="SAM" id="Coils"/>
    </source>
</evidence>
<name>E5Y997_BILW3</name>
<dbReference type="PANTHER" id="PTHR33445:SF2">
    <property type="entry name" value="ATP SYNTHASE SUBUNIT B', CHLOROPLASTIC"/>
    <property type="match status" value="1"/>
</dbReference>
<comment type="subcellular location">
    <subcellularLocation>
        <location evidence="12">Endomembrane system</location>
        <topology evidence="12">Single-pass membrane protein</topology>
    </subcellularLocation>
</comment>
<dbReference type="CDD" id="cd06503">
    <property type="entry name" value="ATP-synt_Fo_b"/>
    <property type="match status" value="1"/>
</dbReference>
<evidence type="ECO:0000256" key="1">
    <source>
        <dbReference type="ARBA" id="ARBA00005513"/>
    </source>
</evidence>
<comment type="similarity">
    <text evidence="1 13">Belongs to the ATPase B chain family.</text>
</comment>
<keyword evidence="5 13" id="KW-0375">Hydrogen ion transport</keyword>
<dbReference type="HOGENOM" id="CLU_079215_9_3_7"/>
<evidence type="ECO:0000256" key="4">
    <source>
        <dbReference type="ARBA" id="ARBA00022692"/>
    </source>
</evidence>
<dbReference type="eggNOG" id="COG0711">
    <property type="taxonomic scope" value="Bacteria"/>
</dbReference>
<accession>E5Y997</accession>
<keyword evidence="14" id="KW-0175">Coiled coil</keyword>
<keyword evidence="8 15" id="KW-0472">Membrane</keyword>
<comment type="function">
    <text evidence="10">F(1)F(0) ATP synthase produces ATP from ADP in the presence of a proton or sodium gradient. F-type ATPases consist of two structural domains, F(1) containing the extramembraneous catalytic core and F(0) containing the membrane proton channel, linked together by a central stalk and a peripheral stalk. During catalysis, ATP synthesis in the catalytic domain of F(1) is coupled via a rotary mechanism of the central stalk subunits to proton translocation.</text>
</comment>
<dbReference type="GO" id="GO:0046961">
    <property type="term" value="F:proton-transporting ATPase activity, rotational mechanism"/>
    <property type="evidence" value="ECO:0007669"/>
    <property type="project" value="TreeGrafter"/>
</dbReference>
<evidence type="ECO:0000256" key="8">
    <source>
        <dbReference type="ARBA" id="ARBA00023136"/>
    </source>
</evidence>
<evidence type="ECO:0000256" key="6">
    <source>
        <dbReference type="ARBA" id="ARBA00022989"/>
    </source>
</evidence>
<comment type="caution">
    <text evidence="16">The sequence shown here is derived from an EMBL/GenBank/DDBJ whole genome shotgun (WGS) entry which is preliminary data.</text>
</comment>
<evidence type="ECO:0000256" key="5">
    <source>
        <dbReference type="ARBA" id="ARBA00022781"/>
    </source>
</evidence>
<keyword evidence="17" id="KW-1185">Reference proteome</keyword>
<dbReference type="AlphaFoldDB" id="E5Y997"/>
<evidence type="ECO:0000313" key="17">
    <source>
        <dbReference type="Proteomes" id="UP000006034"/>
    </source>
</evidence>
<feature type="transmembrane region" description="Helical" evidence="15">
    <location>
        <begin position="6"/>
        <end position="27"/>
    </location>
</feature>
<dbReference type="InterPro" id="IPR050059">
    <property type="entry name" value="ATP_synthase_B_chain"/>
</dbReference>
<keyword evidence="4 13" id="KW-0812">Transmembrane</keyword>
<keyword evidence="7 13" id="KW-0406">Ion transport</keyword>
<dbReference type="PANTHER" id="PTHR33445">
    <property type="entry name" value="ATP SYNTHASE SUBUNIT B', CHLOROPLASTIC"/>
    <property type="match status" value="1"/>
</dbReference>
<evidence type="ECO:0000256" key="12">
    <source>
        <dbReference type="ARBA" id="ARBA00037847"/>
    </source>
</evidence>
<dbReference type="InterPro" id="IPR002146">
    <property type="entry name" value="ATP_synth_b/b'su_bac/chlpt"/>
</dbReference>
<feature type="coiled-coil region" evidence="14">
    <location>
        <begin position="41"/>
        <end position="79"/>
    </location>
</feature>
<evidence type="ECO:0008006" key="18">
    <source>
        <dbReference type="Google" id="ProtNLM"/>
    </source>
</evidence>
<evidence type="ECO:0000256" key="11">
    <source>
        <dbReference type="ARBA" id="ARBA00025614"/>
    </source>
</evidence>
<proteinExistence type="inferred from homology"/>
<dbReference type="Pfam" id="PF00430">
    <property type="entry name" value="ATP-synt_B"/>
    <property type="match status" value="1"/>
</dbReference>
<dbReference type="GeneID" id="78084839"/>
<protein>
    <recommendedName>
        <fullName evidence="18">ATPase subunit I</fullName>
    </recommendedName>
</protein>
<dbReference type="Proteomes" id="UP000006034">
    <property type="component" value="Unassembled WGS sequence"/>
</dbReference>
<evidence type="ECO:0000256" key="2">
    <source>
        <dbReference type="ARBA" id="ARBA00022448"/>
    </source>
</evidence>
<reference evidence="16 17" key="2">
    <citation type="submission" date="2013-04" db="EMBL/GenBank/DDBJ databases">
        <title>The Genome Sequence of Bilophila wadsworthia 3_1_6.</title>
        <authorList>
            <consortium name="The Broad Institute Genomics Platform"/>
            <person name="Earl A."/>
            <person name="Ward D."/>
            <person name="Feldgarden M."/>
            <person name="Gevers D."/>
            <person name="Sibley C."/>
            <person name="Strauss J."/>
            <person name="Allen-Vercoe E."/>
            <person name="Walker B."/>
            <person name="Young S."/>
            <person name="Zeng Q."/>
            <person name="Gargeya S."/>
            <person name="Fitzgerald M."/>
            <person name="Haas B."/>
            <person name="Abouelleil A."/>
            <person name="Allen A.W."/>
            <person name="Alvarado L."/>
            <person name="Arachchi H.M."/>
            <person name="Berlin A.M."/>
            <person name="Chapman S.B."/>
            <person name="Gainer-Dewar J."/>
            <person name="Goldberg J."/>
            <person name="Griggs A."/>
            <person name="Gujja S."/>
            <person name="Hansen M."/>
            <person name="Howarth C."/>
            <person name="Imamovic A."/>
            <person name="Ireland A."/>
            <person name="Larimer J."/>
            <person name="McCowan C."/>
            <person name="Murphy C."/>
            <person name="Pearson M."/>
            <person name="Poon T.W."/>
            <person name="Priest M."/>
            <person name="Roberts A."/>
            <person name="Saif S."/>
            <person name="Shea T."/>
            <person name="Sisk P."/>
            <person name="Sykes S."/>
            <person name="Wortman J."/>
            <person name="Nusbaum C."/>
            <person name="Birren B."/>
        </authorList>
    </citation>
    <scope>NUCLEOTIDE SEQUENCE [LARGE SCALE GENOMIC DNA]</scope>
    <source>
        <strain evidence="16 17">3_1_6</strain>
    </source>
</reference>
<keyword evidence="3 13" id="KW-0138">CF(0)</keyword>
<organism evidence="16 17">
    <name type="scientific">Bilophila wadsworthia (strain 3_1_6)</name>
    <dbReference type="NCBI Taxonomy" id="563192"/>
    <lineage>
        <taxon>Bacteria</taxon>
        <taxon>Pseudomonadati</taxon>
        <taxon>Thermodesulfobacteriota</taxon>
        <taxon>Desulfovibrionia</taxon>
        <taxon>Desulfovibrionales</taxon>
        <taxon>Desulfovibrionaceae</taxon>
        <taxon>Bilophila</taxon>
    </lineage>
</organism>
<keyword evidence="2 13" id="KW-0813">Transport</keyword>
<evidence type="ECO:0000256" key="10">
    <source>
        <dbReference type="ARBA" id="ARBA00025198"/>
    </source>
</evidence>
<evidence type="ECO:0000256" key="13">
    <source>
        <dbReference type="RuleBase" id="RU003848"/>
    </source>
</evidence>
<gene>
    <name evidence="16" type="ORF">HMPREF0179_02765</name>
</gene>